<keyword evidence="3" id="KW-1185">Reference proteome</keyword>
<dbReference type="EMBL" id="JBHMFI010000001">
    <property type="protein sequence ID" value="MFB9070485.1"/>
    <property type="molecule type" value="Genomic_DNA"/>
</dbReference>
<accession>A0ABV5FUZ4</accession>
<name>A0ABV5FUZ4_9MICC</name>
<proteinExistence type="predicted"/>
<sequence length="62" mass="6594">MAASPASFQPSKAATMTTGRRPETIPARWSRSPGCRAGVPSISAMMATLDPCEREVPDVCRT</sequence>
<dbReference type="Proteomes" id="UP001589575">
    <property type="component" value="Unassembled WGS sequence"/>
</dbReference>
<reference evidence="2 3" key="1">
    <citation type="submission" date="2024-09" db="EMBL/GenBank/DDBJ databases">
        <authorList>
            <person name="Sun Q."/>
            <person name="Mori K."/>
        </authorList>
    </citation>
    <scope>NUCLEOTIDE SEQUENCE [LARGE SCALE GENOMIC DNA]</scope>
    <source>
        <strain evidence="2 3">CCM 7609</strain>
    </source>
</reference>
<feature type="compositionally biased region" description="Polar residues" evidence="1">
    <location>
        <begin position="1"/>
        <end position="18"/>
    </location>
</feature>
<comment type="caution">
    <text evidence="2">The sequence shown here is derived from an EMBL/GenBank/DDBJ whole genome shotgun (WGS) entry which is preliminary data.</text>
</comment>
<gene>
    <name evidence="2" type="ORF">ACFFX0_04485</name>
</gene>
<evidence type="ECO:0000313" key="3">
    <source>
        <dbReference type="Proteomes" id="UP001589575"/>
    </source>
</evidence>
<evidence type="ECO:0000313" key="2">
    <source>
        <dbReference type="EMBL" id="MFB9070485.1"/>
    </source>
</evidence>
<evidence type="ECO:0000256" key="1">
    <source>
        <dbReference type="SAM" id="MobiDB-lite"/>
    </source>
</evidence>
<protein>
    <submittedName>
        <fullName evidence="2">Uncharacterized protein</fullName>
    </submittedName>
</protein>
<feature type="region of interest" description="Disordered" evidence="1">
    <location>
        <begin position="1"/>
        <end position="34"/>
    </location>
</feature>
<organism evidence="2 3">
    <name type="scientific">Citricoccus parietis</name>
    <dbReference type="NCBI Taxonomy" id="592307"/>
    <lineage>
        <taxon>Bacteria</taxon>
        <taxon>Bacillati</taxon>
        <taxon>Actinomycetota</taxon>
        <taxon>Actinomycetes</taxon>
        <taxon>Micrococcales</taxon>
        <taxon>Micrococcaceae</taxon>
        <taxon>Citricoccus</taxon>
    </lineage>
</organism>